<gene>
    <name evidence="4" type="ORF">Q8A70_07960</name>
</gene>
<sequence>MQSFTEKIVAAALRSTMVAAGLLSFAGGAMAADIKAPERITSAGKIVFCSDISGPPLGFFDENSQPTGSDIDLGNEIAKRLGVKAEWANTPFSGIVPALQAKNCDAILSQLFDKPARREVIDFVDYMYSSQALLVAKGNPKNIKSLDDLSGIKIAAENGTTIQSLVEDQNKKFAEAGKAPANLVIFPKDNDARQALQIGQVDVYGTTLESAGYFLSKAGHIFDIGGEPFGKILTGIGIRKDDPELKAAIQAAYDSMKADGSHLAILKKWGMEGDVLN</sequence>
<evidence type="ECO:0000259" key="3">
    <source>
        <dbReference type="SMART" id="SM00062"/>
    </source>
</evidence>
<dbReference type="PANTHER" id="PTHR35936:SF17">
    <property type="entry name" value="ARGININE-BINDING EXTRACELLULAR PROTEIN ARTP"/>
    <property type="match status" value="1"/>
</dbReference>
<dbReference type="RefSeq" id="WP_379955002.1">
    <property type="nucleotide sequence ID" value="NZ_JAUYVI010000002.1"/>
</dbReference>
<name>A0ABU0YLK0_9PROT</name>
<dbReference type="EMBL" id="JAUYVI010000002">
    <property type="protein sequence ID" value="MDQ7247598.1"/>
    <property type="molecule type" value="Genomic_DNA"/>
</dbReference>
<evidence type="ECO:0000256" key="2">
    <source>
        <dbReference type="SAM" id="SignalP"/>
    </source>
</evidence>
<dbReference type="Proteomes" id="UP001230156">
    <property type="component" value="Unassembled WGS sequence"/>
</dbReference>
<dbReference type="SUPFAM" id="SSF53850">
    <property type="entry name" value="Periplasmic binding protein-like II"/>
    <property type="match status" value="1"/>
</dbReference>
<feature type="chain" id="PRO_5046273853" evidence="2">
    <location>
        <begin position="32"/>
        <end position="277"/>
    </location>
</feature>
<keyword evidence="5" id="KW-1185">Reference proteome</keyword>
<evidence type="ECO:0000313" key="5">
    <source>
        <dbReference type="Proteomes" id="UP001230156"/>
    </source>
</evidence>
<dbReference type="Pfam" id="PF00497">
    <property type="entry name" value="SBP_bac_3"/>
    <property type="match status" value="1"/>
</dbReference>
<protein>
    <submittedName>
        <fullName evidence="4">ABC transporter substrate-binding protein</fullName>
    </submittedName>
</protein>
<dbReference type="InterPro" id="IPR001638">
    <property type="entry name" value="Solute-binding_3/MltF_N"/>
</dbReference>
<feature type="domain" description="Solute-binding protein family 3/N-terminal" evidence="3">
    <location>
        <begin position="45"/>
        <end position="273"/>
    </location>
</feature>
<comment type="caution">
    <text evidence="4">The sequence shown here is derived from an EMBL/GenBank/DDBJ whole genome shotgun (WGS) entry which is preliminary data.</text>
</comment>
<dbReference type="CDD" id="cd01004">
    <property type="entry name" value="PBP2_MidA_like"/>
    <property type="match status" value="1"/>
</dbReference>
<reference evidence="5" key="1">
    <citation type="submission" date="2023-08" db="EMBL/GenBank/DDBJ databases">
        <title>Rhodospirillaceae gen. nov., a novel taxon isolated from the Yangtze River Yuezi River estuary sludge.</title>
        <authorList>
            <person name="Ruan L."/>
        </authorList>
    </citation>
    <scope>NUCLEOTIDE SEQUENCE [LARGE SCALE GENOMIC DNA]</scope>
    <source>
        <strain evidence="5">R-7</strain>
    </source>
</reference>
<organism evidence="4 5">
    <name type="scientific">Dongia sedimenti</name>
    <dbReference type="NCBI Taxonomy" id="3064282"/>
    <lineage>
        <taxon>Bacteria</taxon>
        <taxon>Pseudomonadati</taxon>
        <taxon>Pseudomonadota</taxon>
        <taxon>Alphaproteobacteria</taxon>
        <taxon>Rhodospirillales</taxon>
        <taxon>Dongiaceae</taxon>
        <taxon>Dongia</taxon>
    </lineage>
</organism>
<evidence type="ECO:0000313" key="4">
    <source>
        <dbReference type="EMBL" id="MDQ7247598.1"/>
    </source>
</evidence>
<dbReference type="SMART" id="SM00062">
    <property type="entry name" value="PBPb"/>
    <property type="match status" value="1"/>
</dbReference>
<proteinExistence type="predicted"/>
<accession>A0ABU0YLK0</accession>
<keyword evidence="1 2" id="KW-0732">Signal</keyword>
<dbReference type="PANTHER" id="PTHR35936">
    <property type="entry name" value="MEMBRANE-BOUND LYTIC MUREIN TRANSGLYCOSYLASE F"/>
    <property type="match status" value="1"/>
</dbReference>
<evidence type="ECO:0000256" key="1">
    <source>
        <dbReference type="ARBA" id="ARBA00022729"/>
    </source>
</evidence>
<feature type="signal peptide" evidence="2">
    <location>
        <begin position="1"/>
        <end position="31"/>
    </location>
</feature>
<dbReference type="Gene3D" id="3.40.190.10">
    <property type="entry name" value="Periplasmic binding protein-like II"/>
    <property type="match status" value="2"/>
</dbReference>